<feature type="compositionally biased region" description="Basic residues" evidence="1">
    <location>
        <begin position="267"/>
        <end position="277"/>
    </location>
</feature>
<reference evidence="3" key="1">
    <citation type="submission" date="2019-08" db="EMBL/GenBank/DDBJ databases">
        <title>The improved chromosome-level genome for the pearl oyster Pinctada fucata martensii using PacBio sequencing and Hi-C.</title>
        <authorList>
            <person name="Zheng Z."/>
        </authorList>
    </citation>
    <scope>NUCLEOTIDE SEQUENCE</scope>
    <source>
        <strain evidence="3">ZZ-2019</strain>
        <tissue evidence="3">Adductor muscle</tissue>
    </source>
</reference>
<dbReference type="InterPro" id="IPR036691">
    <property type="entry name" value="Endo/exonu/phosph_ase_sf"/>
</dbReference>
<protein>
    <recommendedName>
        <fullName evidence="2">Endonuclease/exonuclease/phosphatase domain-containing protein</fullName>
    </recommendedName>
</protein>
<organism evidence="3 4">
    <name type="scientific">Pinctada imbricata</name>
    <name type="common">Atlantic pearl-oyster</name>
    <name type="synonym">Pinctada martensii</name>
    <dbReference type="NCBI Taxonomy" id="66713"/>
    <lineage>
        <taxon>Eukaryota</taxon>
        <taxon>Metazoa</taxon>
        <taxon>Spiralia</taxon>
        <taxon>Lophotrochozoa</taxon>
        <taxon>Mollusca</taxon>
        <taxon>Bivalvia</taxon>
        <taxon>Autobranchia</taxon>
        <taxon>Pteriomorphia</taxon>
        <taxon>Pterioida</taxon>
        <taxon>Pterioidea</taxon>
        <taxon>Pteriidae</taxon>
        <taxon>Pinctada</taxon>
    </lineage>
</organism>
<keyword evidence="4" id="KW-1185">Reference proteome</keyword>
<feature type="domain" description="Endonuclease/exonuclease/phosphatase" evidence="2">
    <location>
        <begin position="335"/>
        <end position="563"/>
    </location>
</feature>
<gene>
    <name evidence="3" type="ORF">FSP39_015000</name>
</gene>
<dbReference type="GO" id="GO:0000175">
    <property type="term" value="F:3'-5'-RNA exonuclease activity"/>
    <property type="evidence" value="ECO:0007669"/>
    <property type="project" value="TreeGrafter"/>
</dbReference>
<name>A0AA88Y708_PINIB</name>
<feature type="region of interest" description="Disordered" evidence="1">
    <location>
        <begin position="244"/>
        <end position="296"/>
    </location>
</feature>
<dbReference type="Gene3D" id="3.60.10.10">
    <property type="entry name" value="Endonuclease/exonuclease/phosphatase"/>
    <property type="match status" value="1"/>
</dbReference>
<comment type="caution">
    <text evidence="3">The sequence shown here is derived from an EMBL/GenBank/DDBJ whole genome shotgun (WGS) entry which is preliminary data.</text>
</comment>
<evidence type="ECO:0000256" key="1">
    <source>
        <dbReference type="SAM" id="MobiDB-lite"/>
    </source>
</evidence>
<dbReference type="SUPFAM" id="SSF56219">
    <property type="entry name" value="DNase I-like"/>
    <property type="match status" value="1"/>
</dbReference>
<dbReference type="AlphaFoldDB" id="A0AA88Y708"/>
<dbReference type="EMBL" id="VSWD01000009">
    <property type="protein sequence ID" value="KAK3093393.1"/>
    <property type="molecule type" value="Genomic_DNA"/>
</dbReference>
<dbReference type="PANTHER" id="PTHR12121:SF34">
    <property type="entry name" value="PROTEIN ANGEL"/>
    <property type="match status" value="1"/>
</dbReference>
<evidence type="ECO:0000313" key="3">
    <source>
        <dbReference type="EMBL" id="KAK3093393.1"/>
    </source>
</evidence>
<accession>A0AA88Y708</accession>
<dbReference type="InterPro" id="IPR005135">
    <property type="entry name" value="Endo/exonuclease/phosphatase"/>
</dbReference>
<dbReference type="PANTHER" id="PTHR12121">
    <property type="entry name" value="CARBON CATABOLITE REPRESSOR PROTEIN 4"/>
    <property type="match status" value="1"/>
</dbReference>
<feature type="compositionally biased region" description="Basic and acidic residues" evidence="1">
    <location>
        <begin position="249"/>
        <end position="260"/>
    </location>
</feature>
<dbReference type="Pfam" id="PF03372">
    <property type="entry name" value="Exo_endo_phos"/>
    <property type="match status" value="1"/>
</dbReference>
<dbReference type="Proteomes" id="UP001186944">
    <property type="component" value="Unassembled WGS sequence"/>
</dbReference>
<dbReference type="InterPro" id="IPR050410">
    <property type="entry name" value="CCR4/nocturin_mRNA_transcr"/>
</dbReference>
<evidence type="ECO:0000259" key="2">
    <source>
        <dbReference type="Pfam" id="PF03372"/>
    </source>
</evidence>
<sequence>MKSYSKKCMFMLHSKVRPFLFYRVSSSCKVLDINSGTQQLQCIMTSPAKTEEEDKHITCKPRHRPSKNDNKYYAEGETIDLTKDANTVHEKQKPKTQFEEKKAFYQRLAALNSQKPKPRFEEKKDFLQRLAASSSQNPKLTNVKKKPQDAGVEVIDLSIDDEQIDLTCTRSDDDPAVIAAVRSKHNHIHAETTYGIRKEPQQAPMMPRVPSMLLTHSGSAMGKVIQQASPPLQSLGLGQLAPASLSKQESPKRLVPEQHDASTSPNKKPKRNRKKNNFHSQSTSHPHVHHEKQRKDVSNLLPSLGNSLRSWELTDFGRHYYRADSRAHSLEFSVMSYNILAQDLLEDNIYLYQGFKQNVLDWEKRKHKIMDEITFYKPDIICLQEVNCHHYEGFFVPKFKELGYRGVFKQRTGGKHDGCAIMYNKDLFEREQVQEVEYLQRQFPILDRDNVGLIVKLKPLQRKSEESLFIANTHLLYNPARGDVKLAQLMLLLAELDRISCAQNRQTTSKADSPIIICGDFNSTPSSDIYKFITKGQLWYENLRAGTLSGQRPWCTRNKVIMRDFFPRELGISDQCQYIDTRIQRMMHSSASSELEKERCKSPVDPSLCSLGQGSSPIHQGQTQPADGISNNAQLPCQNSGYLNHHLNLESVYHHRIERLKYHEREVTTQHSQGGCIVDYILYNVLETSLYTKKNKERVVEGKLKVLARLGLLSEKEIERMGNLPNNINPSDHLPLLTKFLLN</sequence>
<proteinExistence type="predicted"/>
<evidence type="ECO:0000313" key="4">
    <source>
        <dbReference type="Proteomes" id="UP001186944"/>
    </source>
</evidence>